<dbReference type="PANTHER" id="PTHR30537">
    <property type="entry name" value="HTH-TYPE TRANSCRIPTIONAL REGULATOR"/>
    <property type="match status" value="1"/>
</dbReference>
<dbReference type="SUPFAM" id="SSF46785">
    <property type="entry name" value="Winged helix' DNA-binding domain"/>
    <property type="match status" value="1"/>
</dbReference>
<sequence length="294" mass="32940">MNKFESMKVFVVAAEAGSFSAASELLGISSVMVGKHIHQLEKSLGVRLINRTTRNQSLTEAGRFFLADCKDILERVRVAELVGERMNNHPRGKVRITAPNILGSTIVTQILGEYMEFHSDVQGELILNDRVCNIIEEGFDIAIRIGKLKESSYLVARKLTPYQMLICASPLYIWKYGKPSNLNDLANHNCLNHLLWHSESGWESLDFTDEALPFGGSFASDNGYALRSAALSGFGIAMLPQALIWQDLIERKLVTLLDDFIPKPQPVYLLYPYDRKGLPKVTLLVDLFVKRLGV</sequence>
<dbReference type="SUPFAM" id="SSF53850">
    <property type="entry name" value="Periplasmic binding protein-like II"/>
    <property type="match status" value="1"/>
</dbReference>
<dbReference type="Gene3D" id="1.10.10.10">
    <property type="entry name" value="Winged helix-like DNA-binding domain superfamily/Winged helix DNA-binding domain"/>
    <property type="match status" value="1"/>
</dbReference>
<dbReference type="PANTHER" id="PTHR30537:SF5">
    <property type="entry name" value="HTH-TYPE TRANSCRIPTIONAL ACTIVATOR TTDR-RELATED"/>
    <property type="match status" value="1"/>
</dbReference>
<organism evidence="6 7">
    <name type="scientific">Zooshikella harenae</name>
    <dbReference type="NCBI Taxonomy" id="2827238"/>
    <lineage>
        <taxon>Bacteria</taxon>
        <taxon>Pseudomonadati</taxon>
        <taxon>Pseudomonadota</taxon>
        <taxon>Gammaproteobacteria</taxon>
        <taxon>Oceanospirillales</taxon>
        <taxon>Zooshikellaceae</taxon>
        <taxon>Zooshikella</taxon>
    </lineage>
</organism>
<keyword evidence="3" id="KW-0238">DNA-binding</keyword>
<protein>
    <submittedName>
        <fullName evidence="6">LysR family transcriptional regulator</fullName>
    </submittedName>
</protein>
<feature type="domain" description="HTH lysR-type" evidence="5">
    <location>
        <begin position="1"/>
        <end position="59"/>
    </location>
</feature>
<dbReference type="InterPro" id="IPR036390">
    <property type="entry name" value="WH_DNA-bd_sf"/>
</dbReference>
<gene>
    <name evidence="6" type="ORF">KCG35_11645</name>
</gene>
<dbReference type="Pfam" id="PF03466">
    <property type="entry name" value="LysR_substrate"/>
    <property type="match status" value="1"/>
</dbReference>
<evidence type="ECO:0000256" key="1">
    <source>
        <dbReference type="ARBA" id="ARBA00009437"/>
    </source>
</evidence>
<evidence type="ECO:0000313" key="7">
    <source>
        <dbReference type="Proteomes" id="UP000690515"/>
    </source>
</evidence>
<dbReference type="PROSITE" id="PS50931">
    <property type="entry name" value="HTH_LYSR"/>
    <property type="match status" value="1"/>
</dbReference>
<keyword evidence="2" id="KW-0805">Transcription regulation</keyword>
<dbReference type="Proteomes" id="UP000690515">
    <property type="component" value="Unassembled WGS sequence"/>
</dbReference>
<name>A0ABS5ZCD2_9GAMM</name>
<dbReference type="Pfam" id="PF00126">
    <property type="entry name" value="HTH_1"/>
    <property type="match status" value="1"/>
</dbReference>
<dbReference type="InterPro" id="IPR036388">
    <property type="entry name" value="WH-like_DNA-bd_sf"/>
</dbReference>
<evidence type="ECO:0000256" key="2">
    <source>
        <dbReference type="ARBA" id="ARBA00023015"/>
    </source>
</evidence>
<proteinExistence type="inferred from homology"/>
<evidence type="ECO:0000313" key="6">
    <source>
        <dbReference type="EMBL" id="MBU2711714.1"/>
    </source>
</evidence>
<evidence type="ECO:0000256" key="3">
    <source>
        <dbReference type="ARBA" id="ARBA00023125"/>
    </source>
</evidence>
<dbReference type="InterPro" id="IPR000847">
    <property type="entry name" value="LysR_HTH_N"/>
</dbReference>
<evidence type="ECO:0000256" key="4">
    <source>
        <dbReference type="ARBA" id="ARBA00023163"/>
    </source>
</evidence>
<keyword evidence="4" id="KW-0804">Transcription</keyword>
<dbReference type="EMBL" id="JAGSOY010000023">
    <property type="protein sequence ID" value="MBU2711714.1"/>
    <property type="molecule type" value="Genomic_DNA"/>
</dbReference>
<keyword evidence="7" id="KW-1185">Reference proteome</keyword>
<dbReference type="InterPro" id="IPR005119">
    <property type="entry name" value="LysR_subst-bd"/>
</dbReference>
<comment type="similarity">
    <text evidence="1">Belongs to the LysR transcriptional regulatory family.</text>
</comment>
<comment type="caution">
    <text evidence="6">The sequence shown here is derived from an EMBL/GenBank/DDBJ whole genome shotgun (WGS) entry which is preliminary data.</text>
</comment>
<dbReference type="Gene3D" id="3.40.190.290">
    <property type="match status" value="1"/>
</dbReference>
<accession>A0ABS5ZCD2</accession>
<reference evidence="6 7" key="1">
    <citation type="submission" date="2021-04" db="EMBL/GenBank/DDBJ databases">
        <authorList>
            <person name="Pira H."/>
            <person name="Risdian C."/>
            <person name="Wink J."/>
        </authorList>
    </citation>
    <scope>NUCLEOTIDE SEQUENCE [LARGE SCALE GENOMIC DNA]</scope>
    <source>
        <strain evidence="6 7">WH53</strain>
    </source>
</reference>
<dbReference type="InterPro" id="IPR058163">
    <property type="entry name" value="LysR-type_TF_proteobact-type"/>
</dbReference>
<evidence type="ECO:0000259" key="5">
    <source>
        <dbReference type="PROSITE" id="PS50931"/>
    </source>
</evidence>
<dbReference type="RefSeq" id="WP_215819871.1">
    <property type="nucleotide sequence ID" value="NZ_JAGSOY010000023.1"/>
</dbReference>